<comment type="caution">
    <text evidence="6">The sequence shown here is derived from an EMBL/GenBank/DDBJ whole genome shotgun (WGS) entry which is preliminary data.</text>
</comment>
<dbReference type="RefSeq" id="WP_416343231.1">
    <property type="nucleotide sequence ID" value="NZ_JALQCY010000002.1"/>
</dbReference>
<keyword evidence="3 5" id="KW-1133">Transmembrane helix</keyword>
<feature type="transmembrane region" description="Helical" evidence="5">
    <location>
        <begin position="178"/>
        <end position="197"/>
    </location>
</feature>
<dbReference type="EMBL" id="JALQCY010000002">
    <property type="protein sequence ID" value="MCK9793381.1"/>
    <property type="molecule type" value="Genomic_DNA"/>
</dbReference>
<dbReference type="InterPro" id="IPR053153">
    <property type="entry name" value="APC_K+_Transporter"/>
</dbReference>
<comment type="subcellular location">
    <subcellularLocation>
        <location evidence="1">Membrane</location>
        <topology evidence="1">Multi-pass membrane protein</topology>
    </subcellularLocation>
</comment>
<dbReference type="Pfam" id="PF13520">
    <property type="entry name" value="AA_permease_2"/>
    <property type="match status" value="1"/>
</dbReference>
<feature type="transmembrane region" description="Helical" evidence="5">
    <location>
        <begin position="404"/>
        <end position="426"/>
    </location>
</feature>
<feature type="transmembrane region" description="Helical" evidence="5">
    <location>
        <begin position="264"/>
        <end position="283"/>
    </location>
</feature>
<evidence type="ECO:0000256" key="2">
    <source>
        <dbReference type="ARBA" id="ARBA00022692"/>
    </source>
</evidence>
<feature type="transmembrane region" description="Helical" evidence="5">
    <location>
        <begin position="117"/>
        <end position="136"/>
    </location>
</feature>
<dbReference type="PANTHER" id="PTHR47704">
    <property type="entry name" value="POTASSIUM TRANSPORTER KIMA"/>
    <property type="match status" value="1"/>
</dbReference>
<feature type="transmembrane region" description="Helical" evidence="5">
    <location>
        <begin position="51"/>
        <end position="81"/>
    </location>
</feature>
<evidence type="ECO:0000256" key="1">
    <source>
        <dbReference type="ARBA" id="ARBA00004141"/>
    </source>
</evidence>
<dbReference type="InterPro" id="IPR002293">
    <property type="entry name" value="AA/rel_permease1"/>
</dbReference>
<feature type="transmembrane region" description="Helical" evidence="5">
    <location>
        <begin position="376"/>
        <end position="398"/>
    </location>
</feature>
<feature type="transmembrane region" description="Helical" evidence="5">
    <location>
        <begin position="329"/>
        <end position="355"/>
    </location>
</feature>
<dbReference type="PANTHER" id="PTHR47704:SF1">
    <property type="entry name" value="POTASSIUM TRANSPORTER KIMA"/>
    <property type="match status" value="1"/>
</dbReference>
<name>A0ABT0J1M0_9MICO</name>
<feature type="transmembrane region" description="Helical" evidence="5">
    <location>
        <begin position="447"/>
        <end position="465"/>
    </location>
</feature>
<feature type="transmembrane region" description="Helical" evidence="5">
    <location>
        <begin position="222"/>
        <end position="243"/>
    </location>
</feature>
<feature type="transmembrane region" description="Helical" evidence="5">
    <location>
        <begin position="148"/>
        <end position="166"/>
    </location>
</feature>
<feature type="transmembrane region" description="Helical" evidence="5">
    <location>
        <begin position="471"/>
        <end position="489"/>
    </location>
</feature>
<sequence length="664" mass="70840">MSDIADAAKRLLLGRPVRSENLGHTLLPKRVALPVFASDALSSVAYAPDEILLTLAVAGIAATTISPWVGLGVVVVLLVVVSSYRQNVRAYPSGGGDYEVATTNLGPSAGIGVASALLVDYVLTVAVSISSGAQYAASALPFLRGHEALFAVAVVVILTVMNLRGVRESGTVFAIPTYCFMALIGLLAVVGAIRYFADDLPLAESAGFEITPEAGFDQGLTGLAGAFLLARAFASGCAALTGVEAISNGVPAFRKPKSRNAATTLALLGGISATMMISILLLSQATGVKYVEDAHDQLTSGGQPLPEDYNQHPVISQLAEAVFQGFTPAFVAVSIVTGLILVLAANTAFNGFPVLGSILAKDGFLPRQLHTRGDRLAFSNGIITLAVAAIVLIVAFDAQVTRLIQLYIVGVFVSFTLSQLGMLRHWTRALRKEPDPHERSRMQRSRLVNGVGFVMTATVLVIVLATKFTHGAWITLLAMGVLFALMKGIRAHYGRVRDELELDDVAGARALPSRVHAIVLVSKIHKPTMRAVAYARASRPSVLEAVTVGVDADEIADLRARWEALDLPVPLRVLDSPFREITRPVLKYVRSVRRDSPRDLVVVYIPEYVVGHWWEQLLHNQSALRLKGRLLFTPGVVVASVPWQLSSSAGQTGLEGTSPRGPRF</sequence>
<dbReference type="Gene3D" id="1.20.1740.10">
    <property type="entry name" value="Amino acid/polyamine transporter I"/>
    <property type="match status" value="1"/>
</dbReference>
<organism evidence="6 7">
    <name type="scientific">Isoptericola peretonis</name>
    <dbReference type="NCBI Taxonomy" id="2918523"/>
    <lineage>
        <taxon>Bacteria</taxon>
        <taxon>Bacillati</taxon>
        <taxon>Actinomycetota</taxon>
        <taxon>Actinomycetes</taxon>
        <taxon>Micrococcales</taxon>
        <taxon>Promicromonosporaceae</taxon>
        <taxon>Isoptericola</taxon>
    </lineage>
</organism>
<evidence type="ECO:0000256" key="4">
    <source>
        <dbReference type="ARBA" id="ARBA00023136"/>
    </source>
</evidence>
<evidence type="ECO:0000256" key="5">
    <source>
        <dbReference type="SAM" id="Phobius"/>
    </source>
</evidence>
<evidence type="ECO:0000256" key="3">
    <source>
        <dbReference type="ARBA" id="ARBA00022989"/>
    </source>
</evidence>
<proteinExistence type="predicted"/>
<keyword evidence="7" id="KW-1185">Reference proteome</keyword>
<keyword evidence="4 5" id="KW-0472">Membrane</keyword>
<dbReference type="Proteomes" id="UP001651050">
    <property type="component" value="Unassembled WGS sequence"/>
</dbReference>
<keyword evidence="2 5" id="KW-0812">Transmembrane</keyword>
<evidence type="ECO:0000313" key="6">
    <source>
        <dbReference type="EMBL" id="MCK9793381.1"/>
    </source>
</evidence>
<evidence type="ECO:0000313" key="7">
    <source>
        <dbReference type="Proteomes" id="UP001651050"/>
    </source>
</evidence>
<gene>
    <name evidence="6" type="ORF">M1843_06435</name>
</gene>
<reference evidence="6 7" key="1">
    <citation type="submission" date="2022-02" db="EMBL/GenBank/DDBJ databases">
        <title>The car tank lid bacteriome: a reservoir of bacteria with potential in bioremediation of fuel.</title>
        <authorList>
            <person name="Vidal-Verdu A."/>
            <person name="Gomez-Martinez D."/>
            <person name="Latorre-Perez A."/>
            <person name="Pereto J."/>
            <person name="Porcar M."/>
        </authorList>
    </citation>
    <scope>NUCLEOTIDE SEQUENCE [LARGE SCALE GENOMIC DNA]</scope>
    <source>
        <strain evidence="6 7">4D.3</strain>
    </source>
</reference>
<protein>
    <submittedName>
        <fullName evidence="6">APC family permease</fullName>
    </submittedName>
</protein>
<accession>A0ABT0J1M0</accession>